<reference evidence="1" key="1">
    <citation type="submission" date="2018-06" db="EMBL/GenBank/DDBJ databases">
        <authorList>
            <person name="Zhirakovskaya E."/>
        </authorList>
    </citation>
    <scope>NUCLEOTIDE SEQUENCE</scope>
</reference>
<dbReference type="PANTHER" id="PTHR33361">
    <property type="entry name" value="GLR0591 PROTEIN"/>
    <property type="match status" value="1"/>
</dbReference>
<organism evidence="1">
    <name type="scientific">hydrothermal vent metagenome</name>
    <dbReference type="NCBI Taxonomy" id="652676"/>
    <lineage>
        <taxon>unclassified sequences</taxon>
        <taxon>metagenomes</taxon>
        <taxon>ecological metagenomes</taxon>
    </lineage>
</organism>
<dbReference type="AlphaFoldDB" id="A0A3B0XZT0"/>
<name>A0A3B0XZT0_9ZZZZ</name>
<sequence>MDEQFNELLDQYYHAWFRYHPEKAVHAGVPGYEETLRPFGDDETGVLISLNRKLISALDELRYSELSAEKQLDYRILYDAASIELHDLLERDWRYLMPQKYLPIEAIHQLIHRPVENLHQSLKHRLQEIPQYLRSAKSYLLLKPQQIPPEWVSRGIQEARAGAHYFRELMNDPVVMQKFKNPARLQPLCDAAAHAMDEFEKLLKKDISPHAAGSFSCGEEHFNMLLNNRHHLEINTDQLYAFGENLFRQTQQALADLCKELPGPDDIESQLAKIRLQHPGNGSEELLNAYRSRMHAAYNFVVEHELLTMPDTQALKIVETPVYLRNEIPFAAYDEPPGDDPQQRGFYYITPVNSDGFLLEHNWTSIDLTCVHEAFPGHHLQFVTANKNSKNSLPRRLNASATLYEGWALYCEDLMQEQGFLNKPEHQFMVLRDRLWRALRVMLDVELHTRNLSIDAAAQRMCDVLGFDISHARADLNWYIQSPTVPMSYAVGWSLIKALRDEESAKESFNLKQFHDRLLSVGGCALPLVIKQAFGEQTWRKVYTKVFSDS</sequence>
<dbReference type="EMBL" id="UOFI01000190">
    <property type="protein sequence ID" value="VAW70230.1"/>
    <property type="molecule type" value="Genomic_DNA"/>
</dbReference>
<dbReference type="Pfam" id="PF05960">
    <property type="entry name" value="DUF885"/>
    <property type="match status" value="1"/>
</dbReference>
<evidence type="ECO:0000313" key="1">
    <source>
        <dbReference type="EMBL" id="VAW70230.1"/>
    </source>
</evidence>
<accession>A0A3B0XZT0</accession>
<gene>
    <name evidence="1" type="ORF">MNBD_GAMMA09-1580</name>
</gene>
<protein>
    <recommendedName>
        <fullName evidence="2">DUF885 domain-containing protein</fullName>
    </recommendedName>
</protein>
<dbReference type="InterPro" id="IPR010281">
    <property type="entry name" value="DUF885"/>
</dbReference>
<evidence type="ECO:0008006" key="2">
    <source>
        <dbReference type="Google" id="ProtNLM"/>
    </source>
</evidence>
<proteinExistence type="predicted"/>
<dbReference type="PANTHER" id="PTHR33361:SF15">
    <property type="entry name" value="DUF885 FAMILY LIPOPROTEIN"/>
    <property type="match status" value="1"/>
</dbReference>